<dbReference type="SMART" id="SM00955">
    <property type="entry name" value="RNB"/>
    <property type="match status" value="1"/>
</dbReference>
<evidence type="ECO:0000256" key="7">
    <source>
        <dbReference type="ARBA" id="ARBA00022839"/>
    </source>
</evidence>
<dbReference type="SMART" id="SM00357">
    <property type="entry name" value="CSP"/>
    <property type="match status" value="1"/>
</dbReference>
<dbReference type="InterPro" id="IPR013223">
    <property type="entry name" value="RNase_B_OB_dom"/>
</dbReference>
<evidence type="ECO:0000256" key="3">
    <source>
        <dbReference type="ARBA" id="ARBA00012163"/>
    </source>
</evidence>
<dbReference type="EMBL" id="UOEW01000368">
    <property type="protein sequence ID" value="VAW42568.1"/>
    <property type="molecule type" value="Genomic_DNA"/>
</dbReference>
<dbReference type="NCBIfam" id="TIGR02063">
    <property type="entry name" value="RNase_R"/>
    <property type="match status" value="1"/>
</dbReference>
<keyword evidence="7" id="KW-0269">Exonuclease</keyword>
<dbReference type="InterPro" id="IPR011805">
    <property type="entry name" value="RNase_R"/>
</dbReference>
<evidence type="ECO:0000256" key="6">
    <source>
        <dbReference type="ARBA" id="ARBA00022801"/>
    </source>
</evidence>
<evidence type="ECO:0000256" key="2">
    <source>
        <dbReference type="ARBA" id="ARBA00004496"/>
    </source>
</evidence>
<sequence>MKKQKNKQVQNPFKIPDPEFAEQLKKYDNPIPSRGALLDFLTQQKQLYSLDKIATLIGIDNPEQLEALRRRLNAMINDGSLFINRKRAYGVRDKTDLVKGVVQAHADGFGFLVSAELEKDGFILPREMRKVMDGDTVLASIQPGRRKNKEEAVIVEILQRAHKTLVGKFFNKKGQGMVEPDNNAIYDIIIPSGSEATANDGDFVTVLINEYPNRHRPAFGEVIAILGQKLNSRLAMELTMASANLPHQWPDDFQRVVSYIPTAVTTDDITADVKDIRHLPLVTIDGEDARDFDDAVYAEKNNKGWRLIVAIADVSKYVPPNSELDKEAFKRGTSVYFPGKVIPMLPLELSNGICSLNPKVDRMCMVCDMQINSSGQIVSHIFYRAVMHSHARITYKQCWQYLDKQFKVNKWDDKVPQALDTMYALYKAMMLEKNQRGAISFNSTDVFISIDAQGQVASITPYTRNDAHKLIEAFMIAANISAAKFVAKHKVPAAYRVHDTPPLRKLTDLKAFLQSLGIKPNFSDPVGPKDFERIIKHIQGRDDVALIESVLLRSQALATYEAENGGHFGLALDYYAHFTSPIRRYPDLMIHRAIDYIINPKKPKKYIYSPQKAAEMCVQCSLNERRAETASRDVDARLKCMYMEQFIGEEMTGIISGVTHFGVFVTLDNIMVDGLIHMTSLPNDYYHHEPIQHKLVGERSGSVFQLADKLKIKVAAVAIDDRKIDFEFVEKL</sequence>
<dbReference type="InterPro" id="IPR001900">
    <property type="entry name" value="RNase_II/R"/>
</dbReference>
<keyword evidence="4" id="KW-0963">Cytoplasm</keyword>
<dbReference type="AlphaFoldDB" id="A0A3B0VG29"/>
<dbReference type="PANTHER" id="PTHR23355:SF9">
    <property type="entry name" value="DIS3-LIKE EXONUCLEASE 2"/>
    <property type="match status" value="1"/>
</dbReference>
<dbReference type="Pfam" id="PF17876">
    <property type="entry name" value="CSD2"/>
    <property type="match status" value="1"/>
</dbReference>
<dbReference type="GO" id="GO:0003723">
    <property type="term" value="F:RNA binding"/>
    <property type="evidence" value="ECO:0007669"/>
    <property type="project" value="UniProtKB-KW"/>
</dbReference>
<dbReference type="PANTHER" id="PTHR23355">
    <property type="entry name" value="RIBONUCLEASE"/>
    <property type="match status" value="1"/>
</dbReference>
<dbReference type="InterPro" id="IPR040476">
    <property type="entry name" value="CSD2"/>
</dbReference>
<dbReference type="Pfam" id="PF08206">
    <property type="entry name" value="OB_RNB"/>
    <property type="match status" value="1"/>
</dbReference>
<dbReference type="PROSITE" id="PS01175">
    <property type="entry name" value="RIBONUCLEASE_II"/>
    <property type="match status" value="1"/>
</dbReference>
<dbReference type="CDD" id="cd04471">
    <property type="entry name" value="S1_RNase_R"/>
    <property type="match status" value="1"/>
</dbReference>
<dbReference type="NCBIfam" id="TIGR00358">
    <property type="entry name" value="3_prime_RNase"/>
    <property type="match status" value="1"/>
</dbReference>
<dbReference type="Pfam" id="PF00575">
    <property type="entry name" value="S1"/>
    <property type="match status" value="1"/>
</dbReference>
<dbReference type="SMART" id="SM00316">
    <property type="entry name" value="S1"/>
    <property type="match status" value="2"/>
</dbReference>
<dbReference type="InterPro" id="IPR011129">
    <property type="entry name" value="CSD"/>
</dbReference>
<dbReference type="GO" id="GO:0006402">
    <property type="term" value="P:mRNA catabolic process"/>
    <property type="evidence" value="ECO:0007669"/>
    <property type="project" value="TreeGrafter"/>
</dbReference>
<evidence type="ECO:0000256" key="5">
    <source>
        <dbReference type="ARBA" id="ARBA00022722"/>
    </source>
</evidence>
<dbReference type="InterPro" id="IPR050180">
    <property type="entry name" value="RNR_Ribonuclease"/>
</dbReference>
<evidence type="ECO:0000256" key="8">
    <source>
        <dbReference type="ARBA" id="ARBA00022884"/>
    </source>
</evidence>
<dbReference type="GO" id="GO:0008859">
    <property type="term" value="F:exoribonuclease II activity"/>
    <property type="evidence" value="ECO:0007669"/>
    <property type="project" value="UniProtKB-EC"/>
</dbReference>
<dbReference type="HAMAP" id="MF_01895">
    <property type="entry name" value="RNase_R"/>
    <property type="match status" value="1"/>
</dbReference>
<evidence type="ECO:0000259" key="9">
    <source>
        <dbReference type="PROSITE" id="PS50126"/>
    </source>
</evidence>
<dbReference type="Gene3D" id="2.40.50.140">
    <property type="entry name" value="Nucleic acid-binding proteins"/>
    <property type="match status" value="2"/>
</dbReference>
<name>A0A3B0VG29_9ZZZZ</name>
<comment type="catalytic activity">
    <reaction evidence="1">
        <text>Exonucleolytic cleavage in the 3'- to 5'-direction to yield nucleoside 5'-phosphates.</text>
        <dbReference type="EC" id="3.1.13.1"/>
    </reaction>
</comment>
<dbReference type="InterPro" id="IPR004476">
    <property type="entry name" value="RNase_II/RNase_R"/>
</dbReference>
<comment type="subcellular location">
    <subcellularLocation>
        <location evidence="2">Cytoplasm</location>
    </subcellularLocation>
</comment>
<accession>A0A3B0VG29</accession>
<reference evidence="10" key="1">
    <citation type="submission" date="2018-06" db="EMBL/GenBank/DDBJ databases">
        <authorList>
            <person name="Zhirakovskaya E."/>
        </authorList>
    </citation>
    <scope>NUCLEOTIDE SEQUENCE</scope>
</reference>
<dbReference type="EC" id="3.1.13.1" evidence="3"/>
<evidence type="ECO:0000256" key="4">
    <source>
        <dbReference type="ARBA" id="ARBA00022490"/>
    </source>
</evidence>
<keyword evidence="5" id="KW-0540">Nuclease</keyword>
<evidence type="ECO:0000256" key="1">
    <source>
        <dbReference type="ARBA" id="ARBA00001849"/>
    </source>
</evidence>
<keyword evidence="6" id="KW-0378">Hydrolase</keyword>
<keyword evidence="8" id="KW-0694">RNA-binding</keyword>
<proteinExistence type="inferred from homology"/>
<dbReference type="SUPFAM" id="SSF50249">
    <property type="entry name" value="Nucleic acid-binding proteins"/>
    <property type="match status" value="4"/>
</dbReference>
<dbReference type="GO" id="GO:0005829">
    <property type="term" value="C:cytosol"/>
    <property type="evidence" value="ECO:0007669"/>
    <property type="project" value="TreeGrafter"/>
</dbReference>
<dbReference type="InterPro" id="IPR012340">
    <property type="entry name" value="NA-bd_OB-fold"/>
</dbReference>
<protein>
    <recommendedName>
        <fullName evidence="3">exoribonuclease II</fullName>
        <ecNumber evidence="3">3.1.13.1</ecNumber>
    </recommendedName>
</protein>
<dbReference type="PROSITE" id="PS50126">
    <property type="entry name" value="S1"/>
    <property type="match status" value="1"/>
</dbReference>
<dbReference type="InterPro" id="IPR022966">
    <property type="entry name" value="RNase_II/R_CS"/>
</dbReference>
<dbReference type="InterPro" id="IPR003029">
    <property type="entry name" value="S1_domain"/>
</dbReference>
<feature type="domain" description="S1 motif" evidence="9">
    <location>
        <begin position="648"/>
        <end position="729"/>
    </location>
</feature>
<organism evidence="10">
    <name type="scientific">hydrothermal vent metagenome</name>
    <dbReference type="NCBI Taxonomy" id="652676"/>
    <lineage>
        <taxon>unclassified sequences</taxon>
        <taxon>metagenomes</taxon>
        <taxon>ecological metagenomes</taxon>
    </lineage>
</organism>
<evidence type="ECO:0000313" key="10">
    <source>
        <dbReference type="EMBL" id="VAW42568.1"/>
    </source>
</evidence>
<dbReference type="Pfam" id="PF00773">
    <property type="entry name" value="RNB"/>
    <property type="match status" value="1"/>
</dbReference>
<gene>
    <name evidence="10" type="ORF">MNBD_GAMMA01-1832</name>
</gene>